<dbReference type="InterPro" id="IPR042121">
    <property type="entry name" value="MutL_C_regsub"/>
</dbReference>
<comment type="similarity">
    <text evidence="1 5">Belongs to the DNA mismatch repair MutL/HexB family.</text>
</comment>
<organism evidence="8 9">
    <name type="scientific">Schleiferia thermophila</name>
    <dbReference type="NCBI Taxonomy" id="884107"/>
    <lineage>
        <taxon>Bacteria</taxon>
        <taxon>Pseudomonadati</taxon>
        <taxon>Bacteroidota</taxon>
        <taxon>Flavobacteriia</taxon>
        <taxon>Flavobacteriales</taxon>
        <taxon>Schleiferiaceae</taxon>
        <taxon>Schleiferia</taxon>
    </lineage>
</organism>
<dbReference type="EMBL" id="QPJS01000001">
    <property type="protein sequence ID" value="RCX05289.1"/>
    <property type="molecule type" value="Genomic_DNA"/>
</dbReference>
<reference evidence="8 9" key="1">
    <citation type="submission" date="2018-07" db="EMBL/GenBank/DDBJ databases">
        <title>Genomic Encyclopedia of Type Strains, Phase IV (KMG-IV): sequencing the most valuable type-strain genomes for metagenomic binning, comparative biology and taxonomic classification.</title>
        <authorList>
            <person name="Goeker M."/>
        </authorList>
    </citation>
    <scope>NUCLEOTIDE SEQUENCE [LARGE SCALE GENOMIC DNA]</scope>
    <source>
        <strain evidence="8 9">DSM 21410</strain>
    </source>
</reference>
<dbReference type="FunFam" id="3.30.565.10:FF:000003">
    <property type="entry name" value="DNA mismatch repair endonuclease MutL"/>
    <property type="match status" value="1"/>
</dbReference>
<dbReference type="SMART" id="SM01340">
    <property type="entry name" value="DNA_mis_repair"/>
    <property type="match status" value="1"/>
</dbReference>
<dbReference type="InterPro" id="IPR002099">
    <property type="entry name" value="MutL/Mlh/PMS"/>
</dbReference>
<dbReference type="GO" id="GO:0016887">
    <property type="term" value="F:ATP hydrolysis activity"/>
    <property type="evidence" value="ECO:0007669"/>
    <property type="project" value="InterPro"/>
</dbReference>
<dbReference type="GO" id="GO:0006298">
    <property type="term" value="P:mismatch repair"/>
    <property type="evidence" value="ECO:0007669"/>
    <property type="project" value="UniProtKB-UniRule"/>
</dbReference>
<dbReference type="Gene3D" id="3.30.1540.20">
    <property type="entry name" value="MutL, C-terminal domain, dimerisation subdomain"/>
    <property type="match status" value="1"/>
</dbReference>
<protein>
    <recommendedName>
        <fullName evidence="2 5">DNA mismatch repair protein MutL</fullName>
    </recommendedName>
</protein>
<dbReference type="PROSITE" id="PS00058">
    <property type="entry name" value="DNA_MISMATCH_REPAIR_1"/>
    <property type="match status" value="1"/>
</dbReference>
<evidence type="ECO:0000313" key="8">
    <source>
        <dbReference type="EMBL" id="RCX05289.1"/>
    </source>
</evidence>
<proteinExistence type="inferred from homology"/>
<comment type="caution">
    <text evidence="8">The sequence shown here is derived from an EMBL/GenBank/DDBJ whole genome shotgun (WGS) entry which is preliminary data.</text>
</comment>
<dbReference type="PANTHER" id="PTHR10073">
    <property type="entry name" value="DNA MISMATCH REPAIR PROTEIN MLH, PMS, MUTL"/>
    <property type="match status" value="1"/>
</dbReference>
<keyword evidence="9" id="KW-1185">Reference proteome</keyword>
<dbReference type="Pfam" id="PF13589">
    <property type="entry name" value="HATPase_c_3"/>
    <property type="match status" value="1"/>
</dbReference>
<dbReference type="CDD" id="cd16926">
    <property type="entry name" value="HATPase_MutL-MLH-PMS-like"/>
    <property type="match status" value="1"/>
</dbReference>
<comment type="function">
    <text evidence="5">This protein is involved in the repair of mismatches in DNA. It is required for dam-dependent methyl-directed DNA mismatch repair. May act as a 'molecular matchmaker', a protein that promotes the formation of a stable complex between two or more DNA-binding proteins in an ATP-dependent manner without itself being part of a final effector complex.</text>
</comment>
<dbReference type="AlphaFoldDB" id="A0A369A7L8"/>
<dbReference type="GO" id="GO:0140664">
    <property type="term" value="F:ATP-dependent DNA damage sensor activity"/>
    <property type="evidence" value="ECO:0007669"/>
    <property type="project" value="InterPro"/>
</dbReference>
<keyword evidence="4 5" id="KW-0234">DNA repair</keyword>
<dbReference type="InterPro" id="IPR020568">
    <property type="entry name" value="Ribosomal_Su5_D2-typ_SF"/>
</dbReference>
<feature type="domain" description="DNA mismatch repair protein S5" evidence="7">
    <location>
        <begin position="209"/>
        <end position="327"/>
    </location>
</feature>
<evidence type="ECO:0000313" key="9">
    <source>
        <dbReference type="Proteomes" id="UP000253517"/>
    </source>
</evidence>
<dbReference type="InterPro" id="IPR042120">
    <property type="entry name" value="MutL_C_dimsub"/>
</dbReference>
<dbReference type="InterPro" id="IPR036890">
    <property type="entry name" value="HATPase_C_sf"/>
</dbReference>
<evidence type="ECO:0000256" key="3">
    <source>
        <dbReference type="ARBA" id="ARBA00022763"/>
    </source>
</evidence>
<dbReference type="InterPro" id="IPR020667">
    <property type="entry name" value="DNA_mismatch_repair_MutL"/>
</dbReference>
<dbReference type="PANTHER" id="PTHR10073:SF12">
    <property type="entry name" value="DNA MISMATCH REPAIR PROTEIN MLH1"/>
    <property type="match status" value="1"/>
</dbReference>
<dbReference type="InterPro" id="IPR014762">
    <property type="entry name" value="DNA_mismatch_repair_CS"/>
</dbReference>
<sequence>MNNVIKLLPDHVANQIAAGEVVQRPASVVKELLENSIDAGASQITLVIEDAGKSLIQVIDNGCGIPEQDVRLAFERHATSKISTAEDLFKIRTMGFRGEALASIAAVSQVDCISKTKDDQVATHLSLEAGKVVHQTHIAANQGTILSVKNLFYNIPARRNFLKSAQVEQKHIYEEFIKIALAHPDKRLKLINNDTEVFHLLPGNLKQRIHSLFGQKTADNLLAINEETSFVQLGGYVTTPTVAKKIRGEQYFFINKRYVRNTYLHHAIMTAYEGLIGPELFPSYFIFIEIDPSEIDVNIHPTKTEVKFRDERTVYHLLKSAAKRALGISAVGHVLDFEQETSIQVPFDATKPPVVPTILVNADFNPFNPETYKSQGNTVKVPTIGTPKNWEELYKIAQKVEANTSSPDETDPLFGYDIPTQVISLSEDLVTELFQLYKKYIMYVRLEQAYLIHQQYAHERVLYESLKKSIKNRTVLSQQMLIPVKLEFSAREMDRILHFKTLLNSIGFDFEAIGKTEIALYGLPIELEAAHAEDIMRSLSLDESEWNGAEEVLYDFLCRKIAAGSAYKSGQKLTQTQMAQLVKNLFNLENPASGIRGKKTFALVRLSDFDKLFNS</sequence>
<evidence type="ECO:0000259" key="7">
    <source>
        <dbReference type="SMART" id="SM01340"/>
    </source>
</evidence>
<dbReference type="SMART" id="SM00853">
    <property type="entry name" value="MutL_C"/>
    <property type="match status" value="1"/>
</dbReference>
<evidence type="ECO:0000256" key="4">
    <source>
        <dbReference type="ARBA" id="ARBA00023204"/>
    </source>
</evidence>
<evidence type="ECO:0000256" key="1">
    <source>
        <dbReference type="ARBA" id="ARBA00006082"/>
    </source>
</evidence>
<dbReference type="InterPro" id="IPR014790">
    <property type="entry name" value="MutL_C"/>
</dbReference>
<dbReference type="GO" id="GO:0030983">
    <property type="term" value="F:mismatched DNA binding"/>
    <property type="evidence" value="ECO:0007669"/>
    <property type="project" value="InterPro"/>
</dbReference>
<dbReference type="NCBIfam" id="TIGR00585">
    <property type="entry name" value="mutl"/>
    <property type="match status" value="1"/>
</dbReference>
<dbReference type="Gene3D" id="3.30.565.10">
    <property type="entry name" value="Histidine kinase-like ATPase, C-terminal domain"/>
    <property type="match status" value="1"/>
</dbReference>
<dbReference type="HAMAP" id="MF_00149">
    <property type="entry name" value="DNA_mis_repair"/>
    <property type="match status" value="1"/>
</dbReference>
<dbReference type="InterPro" id="IPR013507">
    <property type="entry name" value="DNA_mismatch_S5_2-like"/>
</dbReference>
<dbReference type="GO" id="GO:0005524">
    <property type="term" value="F:ATP binding"/>
    <property type="evidence" value="ECO:0007669"/>
    <property type="project" value="InterPro"/>
</dbReference>
<dbReference type="Pfam" id="PF08676">
    <property type="entry name" value="MutL_C"/>
    <property type="match status" value="1"/>
</dbReference>
<dbReference type="SUPFAM" id="SSF55874">
    <property type="entry name" value="ATPase domain of HSP90 chaperone/DNA topoisomerase II/histidine kinase"/>
    <property type="match status" value="1"/>
</dbReference>
<dbReference type="InterPro" id="IPR038973">
    <property type="entry name" value="MutL/Mlh/Pms-like"/>
</dbReference>
<dbReference type="SUPFAM" id="SSF54211">
    <property type="entry name" value="Ribosomal protein S5 domain 2-like"/>
    <property type="match status" value="1"/>
</dbReference>
<evidence type="ECO:0000256" key="2">
    <source>
        <dbReference type="ARBA" id="ARBA00021975"/>
    </source>
</evidence>
<dbReference type="Gene3D" id="3.30.1370.100">
    <property type="entry name" value="MutL, C-terminal domain, regulatory subdomain"/>
    <property type="match status" value="1"/>
</dbReference>
<name>A0A369A7L8_9FLAO</name>
<dbReference type="Proteomes" id="UP000253517">
    <property type="component" value="Unassembled WGS sequence"/>
</dbReference>
<dbReference type="Pfam" id="PF01119">
    <property type="entry name" value="DNA_mis_repair"/>
    <property type="match status" value="1"/>
</dbReference>
<dbReference type="SUPFAM" id="SSF118116">
    <property type="entry name" value="DNA mismatch repair protein MutL"/>
    <property type="match status" value="1"/>
</dbReference>
<feature type="domain" description="MutL C-terminal dimerisation" evidence="6">
    <location>
        <begin position="432"/>
        <end position="573"/>
    </location>
</feature>
<dbReference type="InterPro" id="IPR037198">
    <property type="entry name" value="MutL_C_sf"/>
</dbReference>
<dbReference type="RefSeq" id="WP_037355843.1">
    <property type="nucleotide sequence ID" value="NZ_BHZF01000001.1"/>
</dbReference>
<accession>A0A369A7L8</accession>
<dbReference type="Gene3D" id="3.30.230.10">
    <property type="match status" value="1"/>
</dbReference>
<dbReference type="GO" id="GO:0032300">
    <property type="term" value="C:mismatch repair complex"/>
    <property type="evidence" value="ECO:0007669"/>
    <property type="project" value="InterPro"/>
</dbReference>
<evidence type="ECO:0000259" key="6">
    <source>
        <dbReference type="SMART" id="SM00853"/>
    </source>
</evidence>
<dbReference type="CDD" id="cd00782">
    <property type="entry name" value="MutL_Trans"/>
    <property type="match status" value="1"/>
</dbReference>
<gene>
    <name evidence="5" type="primary">mutL</name>
    <name evidence="8" type="ORF">DES35_101574</name>
</gene>
<dbReference type="InterPro" id="IPR014721">
    <property type="entry name" value="Ribsml_uS5_D2-typ_fold_subgr"/>
</dbReference>
<evidence type="ECO:0000256" key="5">
    <source>
        <dbReference type="HAMAP-Rule" id="MF_00149"/>
    </source>
</evidence>
<keyword evidence="3 5" id="KW-0227">DNA damage</keyword>